<keyword evidence="2" id="KW-1185">Reference proteome</keyword>
<evidence type="ECO:0000313" key="1">
    <source>
        <dbReference type="EMBL" id="GAA4260015.1"/>
    </source>
</evidence>
<dbReference type="EMBL" id="BAABAT010000038">
    <property type="protein sequence ID" value="GAA4260015.1"/>
    <property type="molecule type" value="Genomic_DNA"/>
</dbReference>
<gene>
    <name evidence="1" type="ORF">GCM10022255_087050</name>
</gene>
<reference evidence="2" key="1">
    <citation type="journal article" date="2019" name="Int. J. Syst. Evol. Microbiol.">
        <title>The Global Catalogue of Microorganisms (GCM) 10K type strain sequencing project: providing services to taxonomists for standard genome sequencing and annotation.</title>
        <authorList>
            <consortium name="The Broad Institute Genomics Platform"/>
            <consortium name="The Broad Institute Genome Sequencing Center for Infectious Disease"/>
            <person name="Wu L."/>
            <person name="Ma J."/>
        </authorList>
    </citation>
    <scope>NUCLEOTIDE SEQUENCE [LARGE SCALE GENOMIC DNA]</scope>
    <source>
        <strain evidence="2">JCM 17441</strain>
    </source>
</reference>
<proteinExistence type="predicted"/>
<accession>A0ABP8DMZ8</accession>
<evidence type="ECO:0000313" key="2">
    <source>
        <dbReference type="Proteomes" id="UP001500620"/>
    </source>
</evidence>
<protein>
    <submittedName>
        <fullName evidence="1">Uncharacterized protein</fullName>
    </submittedName>
</protein>
<dbReference type="Proteomes" id="UP001500620">
    <property type="component" value="Unassembled WGS sequence"/>
</dbReference>
<comment type="caution">
    <text evidence="1">The sequence shown here is derived from an EMBL/GenBank/DDBJ whole genome shotgun (WGS) entry which is preliminary data.</text>
</comment>
<sequence length="224" mass="24993">MRVFLRRWYGATTAGRPAIALESDQIPRELVDWHDAVASTGVAVTFHNRPVELSKLVRSDNGMMIFWMENQGSYYWAVDPDDEQPAVFVTVYPTEEPWQATGETLRGFLLHCTIDEAMLGAAARFVVMIPGRVAQSYLSNWFVPLGFPHLANQDPSTQLLCSHDALAQVCPPPVGYSIPGDATQMLSVAVTNPDDLDKYQADLRDYLSTVPRQPPVEIDELPPF</sequence>
<name>A0ABP8DMZ8_9ACTN</name>
<organism evidence="1 2">
    <name type="scientific">Dactylosporangium darangshiense</name>
    <dbReference type="NCBI Taxonomy" id="579108"/>
    <lineage>
        <taxon>Bacteria</taxon>
        <taxon>Bacillati</taxon>
        <taxon>Actinomycetota</taxon>
        <taxon>Actinomycetes</taxon>
        <taxon>Micromonosporales</taxon>
        <taxon>Micromonosporaceae</taxon>
        <taxon>Dactylosporangium</taxon>
    </lineage>
</organism>